<keyword evidence="13" id="KW-1185">Reference proteome</keyword>
<dbReference type="CDD" id="cd18791">
    <property type="entry name" value="SF2_C_RHA"/>
    <property type="match status" value="1"/>
</dbReference>
<evidence type="ECO:0000313" key="13">
    <source>
        <dbReference type="Proteomes" id="UP001627284"/>
    </source>
</evidence>
<feature type="domain" description="Helicase ATP-binding" evidence="10">
    <location>
        <begin position="348"/>
        <end position="515"/>
    </location>
</feature>
<keyword evidence="3" id="KW-0378">Hydrolase</keyword>
<dbReference type="InterPro" id="IPR027417">
    <property type="entry name" value="P-loop_NTPase"/>
</dbReference>
<dbReference type="EC" id="3.6.4.13" evidence="1"/>
<evidence type="ECO:0000256" key="5">
    <source>
        <dbReference type="ARBA" id="ARBA00022840"/>
    </source>
</evidence>
<name>A0ABD2S448_9SOLN</name>
<dbReference type="InterPro" id="IPR001650">
    <property type="entry name" value="Helicase_C-like"/>
</dbReference>
<dbReference type="GO" id="GO:0005524">
    <property type="term" value="F:ATP binding"/>
    <property type="evidence" value="ECO:0007669"/>
    <property type="project" value="UniProtKB-KW"/>
</dbReference>
<dbReference type="PANTHER" id="PTHR18934:SF146">
    <property type="entry name" value="DEXH-BOX ATP-DEPENDENT RNA HELICASE DEXH5, MITOCHONDRIAL"/>
    <property type="match status" value="1"/>
</dbReference>
<dbReference type="Proteomes" id="UP001627284">
    <property type="component" value="Unassembled WGS sequence"/>
</dbReference>
<dbReference type="CDD" id="cd17917">
    <property type="entry name" value="DEXHc_RHA-like"/>
    <property type="match status" value="1"/>
</dbReference>
<comment type="similarity">
    <text evidence="8">Belongs to the DExH box helicase family.</text>
</comment>
<evidence type="ECO:0000256" key="2">
    <source>
        <dbReference type="ARBA" id="ARBA00022741"/>
    </source>
</evidence>
<sequence>ASVPSAVADRRGGFNFRPTADRRYVTFSVAVRRNPITVLRSGLEQFMSLYPLQLLTYSSHYRNLKPFSIPLPSLTMKDRPLSSCGAVYVPPHQRLRSVITVPSAVSPQPDSFRPTAIDQKPNPNSLKSYACLPPQQQPVRLQHKRSSQFDEVSEEGGDIELTPYQGAVTSDNAETWKWKLTALLHNNDIQEVLSREKKDRRDYEQIAALASKMGLYSNLYSKVVVVSKLPLPNYRFDLDDKRPQREVILPPGLPRRIDVFLGEYLSHKPRSTDVLSRSSSNGSIATDEGLFEQSEALPQSKVSTKKIHWERSMQMQTEQQTWQESPEGRKILEFRSSLPAYKEKDAILSAISQNQVVIVSGETGCGKTTQIPQFILESEIESIRGDMCSIICTQPRRISVMAVSERVAAERGELLGETVGYKVRLEGVKGRDTRLLFCTTGILLRRLLADRNLKGITHVIVDEIHERGMNEDFLLIVLKDLLPRRPELRLILMSATLDAELFSSYFDGAPLVHIPGFTYPVRTHFLENILEMSGYRLTPDNQIDDYGQERTWKMNKQAPRKRKSQIASAVEDTLRAADFQELSPETQESLSCWNPDCIGFNFIEYILCHICENERPGAVLVFMTGWDDISSLKDKLQSHPILGNTSHVLLLACHGSMASSEQRLIFDKPEDGVRKIVLATNIAETSITIDDVVFVIDCGKAKETSYDALNNTPRLLPSWISKVSARQVSVVDVKSQLYKGLYKLAFIDLLM</sequence>
<evidence type="ECO:0000256" key="7">
    <source>
        <dbReference type="ARBA" id="ARBA00047984"/>
    </source>
</evidence>
<dbReference type="PROSITE" id="PS51194">
    <property type="entry name" value="HELICASE_CTER"/>
    <property type="match status" value="1"/>
</dbReference>
<evidence type="ECO:0000256" key="6">
    <source>
        <dbReference type="ARBA" id="ARBA00022884"/>
    </source>
</evidence>
<accession>A0ABD2S448</accession>
<dbReference type="PROSITE" id="PS51192">
    <property type="entry name" value="HELICASE_ATP_BIND_1"/>
    <property type="match status" value="1"/>
</dbReference>
<comment type="caution">
    <text evidence="12">The sequence shown here is derived from an EMBL/GenBank/DDBJ whole genome shotgun (WGS) entry which is preliminary data.</text>
</comment>
<dbReference type="SMART" id="SM00490">
    <property type="entry name" value="HELICc"/>
    <property type="match status" value="1"/>
</dbReference>
<dbReference type="FunFam" id="3.40.50.300:FF:000480">
    <property type="entry name" value="DExH-box ATP-dependent RNA helicase DExH3"/>
    <property type="match status" value="1"/>
</dbReference>
<feature type="domain" description="Helicase C-terminal" evidence="11">
    <location>
        <begin position="602"/>
        <end position="751"/>
    </location>
</feature>
<dbReference type="InterPro" id="IPR014001">
    <property type="entry name" value="Helicase_ATP-bd"/>
</dbReference>
<evidence type="ECO:0000256" key="4">
    <source>
        <dbReference type="ARBA" id="ARBA00022806"/>
    </source>
</evidence>
<dbReference type="Pfam" id="PF00271">
    <property type="entry name" value="Helicase_C"/>
    <property type="match status" value="1"/>
</dbReference>
<dbReference type="GO" id="GO:0003724">
    <property type="term" value="F:RNA helicase activity"/>
    <property type="evidence" value="ECO:0007669"/>
    <property type="project" value="UniProtKB-EC"/>
</dbReference>
<keyword evidence="5" id="KW-0067">ATP-binding</keyword>
<evidence type="ECO:0000256" key="1">
    <source>
        <dbReference type="ARBA" id="ARBA00012552"/>
    </source>
</evidence>
<proteinExistence type="inferred from homology"/>
<dbReference type="GO" id="GO:0016787">
    <property type="term" value="F:hydrolase activity"/>
    <property type="evidence" value="ECO:0007669"/>
    <property type="project" value="UniProtKB-KW"/>
</dbReference>
<keyword evidence="4" id="KW-0347">Helicase</keyword>
<dbReference type="InterPro" id="IPR011545">
    <property type="entry name" value="DEAD/DEAH_box_helicase_dom"/>
</dbReference>
<dbReference type="PANTHER" id="PTHR18934">
    <property type="entry name" value="ATP-DEPENDENT RNA HELICASE"/>
    <property type="match status" value="1"/>
</dbReference>
<organism evidence="12 13">
    <name type="scientific">Solanum stoloniferum</name>
    <dbReference type="NCBI Taxonomy" id="62892"/>
    <lineage>
        <taxon>Eukaryota</taxon>
        <taxon>Viridiplantae</taxon>
        <taxon>Streptophyta</taxon>
        <taxon>Embryophyta</taxon>
        <taxon>Tracheophyta</taxon>
        <taxon>Spermatophyta</taxon>
        <taxon>Magnoliopsida</taxon>
        <taxon>eudicotyledons</taxon>
        <taxon>Gunneridae</taxon>
        <taxon>Pentapetalae</taxon>
        <taxon>asterids</taxon>
        <taxon>lamiids</taxon>
        <taxon>Solanales</taxon>
        <taxon>Solanaceae</taxon>
        <taxon>Solanoideae</taxon>
        <taxon>Solaneae</taxon>
        <taxon>Solanum</taxon>
    </lineage>
</organism>
<reference evidence="12 13" key="1">
    <citation type="submission" date="2024-05" db="EMBL/GenBank/DDBJ databases">
        <title>De novo assembly of an allotetraploid wild potato.</title>
        <authorList>
            <person name="Hosaka A.J."/>
        </authorList>
    </citation>
    <scope>NUCLEOTIDE SEQUENCE [LARGE SCALE GENOMIC DNA]</scope>
    <source>
        <tissue evidence="12">Young leaves</tissue>
    </source>
</reference>
<comment type="catalytic activity">
    <reaction evidence="7">
        <text>ATP + H2O = ADP + phosphate + H(+)</text>
        <dbReference type="Rhea" id="RHEA:13065"/>
        <dbReference type="ChEBI" id="CHEBI:15377"/>
        <dbReference type="ChEBI" id="CHEBI:15378"/>
        <dbReference type="ChEBI" id="CHEBI:30616"/>
        <dbReference type="ChEBI" id="CHEBI:43474"/>
        <dbReference type="ChEBI" id="CHEBI:456216"/>
        <dbReference type="EC" id="3.6.4.13"/>
    </reaction>
</comment>
<keyword evidence="2" id="KW-0547">Nucleotide-binding</keyword>
<evidence type="ECO:0000313" key="12">
    <source>
        <dbReference type="EMBL" id="KAL3338579.1"/>
    </source>
</evidence>
<evidence type="ECO:0000256" key="9">
    <source>
        <dbReference type="SAM" id="MobiDB-lite"/>
    </source>
</evidence>
<dbReference type="SUPFAM" id="SSF52540">
    <property type="entry name" value="P-loop containing nucleoside triphosphate hydrolases"/>
    <property type="match status" value="1"/>
</dbReference>
<gene>
    <name evidence="12" type="ORF">AABB24_027617</name>
</gene>
<dbReference type="Pfam" id="PF00270">
    <property type="entry name" value="DEAD"/>
    <property type="match status" value="1"/>
</dbReference>
<dbReference type="EMBL" id="JBJKTR010000016">
    <property type="protein sequence ID" value="KAL3338579.1"/>
    <property type="molecule type" value="Genomic_DNA"/>
</dbReference>
<keyword evidence="6" id="KW-0694">RNA-binding</keyword>
<evidence type="ECO:0000259" key="11">
    <source>
        <dbReference type="PROSITE" id="PS51194"/>
    </source>
</evidence>
<evidence type="ECO:0000256" key="3">
    <source>
        <dbReference type="ARBA" id="ARBA00022801"/>
    </source>
</evidence>
<dbReference type="FunFam" id="3.40.50.300:FF:000526">
    <property type="entry name" value="DExH-box ATP-dependent RNA helicase DExH3"/>
    <property type="match status" value="1"/>
</dbReference>
<evidence type="ECO:0000259" key="10">
    <source>
        <dbReference type="PROSITE" id="PS51192"/>
    </source>
</evidence>
<feature type="region of interest" description="Disordered" evidence="9">
    <location>
        <begin position="104"/>
        <end position="123"/>
    </location>
</feature>
<dbReference type="Gene3D" id="3.40.50.300">
    <property type="entry name" value="P-loop containing nucleotide triphosphate hydrolases"/>
    <property type="match status" value="2"/>
</dbReference>
<dbReference type="GO" id="GO:0003723">
    <property type="term" value="F:RNA binding"/>
    <property type="evidence" value="ECO:0007669"/>
    <property type="project" value="UniProtKB-KW"/>
</dbReference>
<dbReference type="SMART" id="SM00487">
    <property type="entry name" value="DEXDc"/>
    <property type="match status" value="1"/>
</dbReference>
<dbReference type="AlphaFoldDB" id="A0ABD2S448"/>
<feature type="non-terminal residue" evidence="12">
    <location>
        <position position="1"/>
    </location>
</feature>
<protein>
    <recommendedName>
        <fullName evidence="1">RNA helicase</fullName>
        <ecNumber evidence="1">3.6.4.13</ecNumber>
    </recommendedName>
</protein>
<evidence type="ECO:0000256" key="8">
    <source>
        <dbReference type="ARBA" id="ARBA00060772"/>
    </source>
</evidence>